<dbReference type="EMBL" id="JBEDUW010000004">
    <property type="protein sequence ID" value="KAK9934901.1"/>
    <property type="molecule type" value="Genomic_DNA"/>
</dbReference>
<gene>
    <name evidence="4" type="ORF">M0R45_022030</name>
</gene>
<feature type="compositionally biased region" description="Low complexity" evidence="3">
    <location>
        <begin position="86"/>
        <end position="104"/>
    </location>
</feature>
<evidence type="ECO:0000256" key="1">
    <source>
        <dbReference type="ARBA" id="ARBA00009995"/>
    </source>
</evidence>
<comment type="caution">
    <text evidence="4">The sequence shown here is derived from an EMBL/GenBank/DDBJ whole genome shotgun (WGS) entry which is preliminary data.</text>
</comment>
<dbReference type="AlphaFoldDB" id="A0AAW1XFD9"/>
<reference evidence="4 5" key="1">
    <citation type="journal article" date="2023" name="G3 (Bethesda)">
        <title>A chromosome-length genome assembly and annotation of blackberry (Rubus argutus, cv. 'Hillquist').</title>
        <authorList>
            <person name="Bruna T."/>
            <person name="Aryal R."/>
            <person name="Dudchenko O."/>
            <person name="Sargent D.J."/>
            <person name="Mead D."/>
            <person name="Buti M."/>
            <person name="Cavallini A."/>
            <person name="Hytonen T."/>
            <person name="Andres J."/>
            <person name="Pham M."/>
            <person name="Weisz D."/>
            <person name="Mascagni F."/>
            <person name="Usai G."/>
            <person name="Natali L."/>
            <person name="Bassil N."/>
            <person name="Fernandez G.E."/>
            <person name="Lomsadze A."/>
            <person name="Armour M."/>
            <person name="Olukolu B."/>
            <person name="Poorten T."/>
            <person name="Britton C."/>
            <person name="Davik J."/>
            <person name="Ashrafi H."/>
            <person name="Aiden E.L."/>
            <person name="Borodovsky M."/>
            <person name="Worthington M."/>
        </authorList>
    </citation>
    <scope>NUCLEOTIDE SEQUENCE [LARGE SCALE GENOMIC DNA]</scope>
    <source>
        <strain evidence="4">PI 553951</strain>
    </source>
</reference>
<name>A0AAW1XFD9_RUBAR</name>
<evidence type="ECO:0000256" key="3">
    <source>
        <dbReference type="SAM" id="MobiDB-lite"/>
    </source>
</evidence>
<dbReference type="Gene3D" id="3.40.50.2000">
    <property type="entry name" value="Glycogen Phosphorylase B"/>
    <property type="match status" value="1"/>
</dbReference>
<protein>
    <submittedName>
        <fullName evidence="4">Uncharacterized protein</fullName>
    </submittedName>
</protein>
<accession>A0AAW1XFD9</accession>
<dbReference type="PANTHER" id="PTHR48047:SF28">
    <property type="entry name" value="F11M15.8 PROTEIN"/>
    <property type="match status" value="1"/>
</dbReference>
<keyword evidence="2" id="KW-0328">Glycosyltransferase</keyword>
<evidence type="ECO:0000256" key="2">
    <source>
        <dbReference type="ARBA" id="ARBA00022676"/>
    </source>
</evidence>
<organism evidence="4 5">
    <name type="scientific">Rubus argutus</name>
    <name type="common">Southern blackberry</name>
    <dbReference type="NCBI Taxonomy" id="59490"/>
    <lineage>
        <taxon>Eukaryota</taxon>
        <taxon>Viridiplantae</taxon>
        <taxon>Streptophyta</taxon>
        <taxon>Embryophyta</taxon>
        <taxon>Tracheophyta</taxon>
        <taxon>Spermatophyta</taxon>
        <taxon>Magnoliopsida</taxon>
        <taxon>eudicotyledons</taxon>
        <taxon>Gunneridae</taxon>
        <taxon>Pentapetalae</taxon>
        <taxon>rosids</taxon>
        <taxon>fabids</taxon>
        <taxon>Rosales</taxon>
        <taxon>Rosaceae</taxon>
        <taxon>Rosoideae</taxon>
        <taxon>Rosoideae incertae sedis</taxon>
        <taxon>Rubus</taxon>
    </lineage>
</organism>
<dbReference type="GO" id="GO:0035251">
    <property type="term" value="F:UDP-glucosyltransferase activity"/>
    <property type="evidence" value="ECO:0007669"/>
    <property type="project" value="TreeGrafter"/>
</dbReference>
<feature type="region of interest" description="Disordered" evidence="3">
    <location>
        <begin position="79"/>
        <end position="109"/>
    </location>
</feature>
<evidence type="ECO:0000313" key="5">
    <source>
        <dbReference type="Proteomes" id="UP001457282"/>
    </source>
</evidence>
<comment type="similarity">
    <text evidence="1">Belongs to the UDP-glycosyltransferase family.</text>
</comment>
<proteinExistence type="inferred from homology"/>
<keyword evidence="2" id="KW-0808">Transferase</keyword>
<sequence length="140" mass="14587">MSISSGNSHDHPHILVYPYPAQGHMLPLLDLTNQLALGGLTITIVVTPKNLPMLTPLLSTHPSIQTLVLPFPAHPKIPPGVENGGISAPTATSPSSTPSPISTTRFSSGSTPTLIPLWLSSLISFSATLSASPTHSKSPE</sequence>
<dbReference type="Proteomes" id="UP001457282">
    <property type="component" value="Unassembled WGS sequence"/>
</dbReference>
<dbReference type="SUPFAM" id="SSF53756">
    <property type="entry name" value="UDP-Glycosyltransferase/glycogen phosphorylase"/>
    <property type="match status" value="1"/>
</dbReference>
<dbReference type="PANTHER" id="PTHR48047">
    <property type="entry name" value="GLYCOSYLTRANSFERASE"/>
    <property type="match status" value="1"/>
</dbReference>
<evidence type="ECO:0000313" key="4">
    <source>
        <dbReference type="EMBL" id="KAK9934901.1"/>
    </source>
</evidence>
<keyword evidence="5" id="KW-1185">Reference proteome</keyword>